<feature type="compositionally biased region" description="Polar residues" evidence="1">
    <location>
        <begin position="265"/>
        <end position="284"/>
    </location>
</feature>
<dbReference type="AlphaFoldDB" id="A0A0A1T1D8"/>
<dbReference type="Proteomes" id="UP000039046">
    <property type="component" value="Unassembled WGS sequence"/>
</dbReference>
<protein>
    <submittedName>
        <fullName evidence="3">Uncharacterized protein</fullName>
    </submittedName>
</protein>
<evidence type="ECO:0000313" key="3">
    <source>
        <dbReference type="EMBL" id="CEJ79935.1"/>
    </source>
</evidence>
<dbReference type="EMBL" id="CDHN01000001">
    <property type="protein sequence ID" value="CEJ79935.1"/>
    <property type="molecule type" value="Genomic_DNA"/>
</dbReference>
<feature type="compositionally biased region" description="Low complexity" evidence="1">
    <location>
        <begin position="290"/>
        <end position="301"/>
    </location>
</feature>
<dbReference type="STRING" id="1531966.A0A0A1T1D8"/>
<keyword evidence="4" id="KW-1185">Reference proteome</keyword>
<keyword evidence="2" id="KW-0732">Signal</keyword>
<evidence type="ECO:0000313" key="4">
    <source>
        <dbReference type="Proteomes" id="UP000039046"/>
    </source>
</evidence>
<dbReference type="OrthoDB" id="3923593at2759"/>
<name>A0A0A1T1D8_9HYPO</name>
<feature type="signal peptide" evidence="2">
    <location>
        <begin position="1"/>
        <end position="17"/>
    </location>
</feature>
<reference evidence="3 4" key="1">
    <citation type="journal article" date="2015" name="Genome Announc.">
        <title>Draft Genome Sequence and Gene Annotation of the Entomopathogenic Fungus Verticillium hemipterigenum.</title>
        <authorList>
            <person name="Horn F."/>
            <person name="Habel A."/>
            <person name="Scharf D.H."/>
            <person name="Dworschak J."/>
            <person name="Brakhage A.A."/>
            <person name="Guthke R."/>
            <person name="Hertweck C."/>
            <person name="Linde J."/>
        </authorList>
    </citation>
    <scope>NUCLEOTIDE SEQUENCE [LARGE SCALE GENOMIC DNA]</scope>
</reference>
<proteinExistence type="predicted"/>
<feature type="region of interest" description="Disordered" evidence="1">
    <location>
        <begin position="204"/>
        <end position="224"/>
    </location>
</feature>
<evidence type="ECO:0000256" key="1">
    <source>
        <dbReference type="SAM" id="MobiDB-lite"/>
    </source>
</evidence>
<gene>
    <name evidence="3" type="ORF">VHEMI00146</name>
</gene>
<evidence type="ECO:0000256" key="2">
    <source>
        <dbReference type="SAM" id="SignalP"/>
    </source>
</evidence>
<feature type="chain" id="PRO_5001978788" evidence="2">
    <location>
        <begin position="18"/>
        <end position="326"/>
    </location>
</feature>
<dbReference type="HOGENOM" id="CLU_054979_0_0_1"/>
<feature type="region of interest" description="Disordered" evidence="1">
    <location>
        <begin position="252"/>
        <end position="326"/>
    </location>
</feature>
<accession>A0A0A1T1D8</accession>
<organism evidence="3 4">
    <name type="scientific">[Torrubiella] hemipterigena</name>
    <dbReference type="NCBI Taxonomy" id="1531966"/>
    <lineage>
        <taxon>Eukaryota</taxon>
        <taxon>Fungi</taxon>
        <taxon>Dikarya</taxon>
        <taxon>Ascomycota</taxon>
        <taxon>Pezizomycotina</taxon>
        <taxon>Sordariomycetes</taxon>
        <taxon>Hypocreomycetidae</taxon>
        <taxon>Hypocreales</taxon>
        <taxon>Clavicipitaceae</taxon>
        <taxon>Clavicipitaceae incertae sedis</taxon>
        <taxon>'Torrubiella' clade</taxon>
    </lineage>
</organism>
<sequence length="326" mass="33442">MKTTFALVGALAAVANANIYHRDGHMFFPRNGTTVHSTGAADAITTLTVKATQTHTVTSCKPTVTNCPVGKPGMSSVPESDRVTHIATHTVVLTTTECPVSEAHKISSSVVSDHSEGKITGSTVTEVIPATTPAQVPAGYTTSVASIVTDKTLTMTLGDQGSQSVVKTVIHSTIKSTVTVPCDKAEPTTTTTATRTSTRTVTISKAKTSAVPKPSGDESCHGPAPTVTVTVTPATVTVPASTVYVTVPCGANQTPASNPPAVSQKADNGNTGNDNKQPEAQKTSDCPPDVTTTMAKVVTVVPYPKNNGTSPESGKAKPTGSTPIRH</sequence>